<reference evidence="2 3" key="1">
    <citation type="submission" date="2019-11" db="EMBL/GenBank/DDBJ databases">
        <authorList>
            <person name="Jiang L.-Q."/>
        </authorList>
    </citation>
    <scope>NUCLEOTIDE SEQUENCE [LARGE SCALE GENOMIC DNA]</scope>
    <source>
        <strain evidence="2 3">YIM 132087</strain>
    </source>
</reference>
<evidence type="ECO:0000313" key="3">
    <source>
        <dbReference type="Proteomes" id="UP000460221"/>
    </source>
</evidence>
<dbReference type="AlphaFoldDB" id="A0A7K1FS92"/>
<proteinExistence type="predicted"/>
<dbReference type="Proteomes" id="UP000460221">
    <property type="component" value="Unassembled WGS sequence"/>
</dbReference>
<keyword evidence="3" id="KW-1185">Reference proteome</keyword>
<feature type="compositionally biased region" description="Pro residues" evidence="1">
    <location>
        <begin position="329"/>
        <end position="373"/>
    </location>
</feature>
<accession>A0A7K1FS92</accession>
<dbReference type="Pfam" id="PF18937">
    <property type="entry name" value="DUF5685"/>
    <property type="match status" value="1"/>
</dbReference>
<gene>
    <name evidence="2" type="ORF">GIS00_23680</name>
</gene>
<evidence type="ECO:0000256" key="1">
    <source>
        <dbReference type="SAM" id="MobiDB-lite"/>
    </source>
</evidence>
<protein>
    <submittedName>
        <fullName evidence="2">Regulator</fullName>
    </submittedName>
</protein>
<dbReference type="EMBL" id="WLYK01000012">
    <property type="protein sequence ID" value="MTD16940.1"/>
    <property type="molecule type" value="Genomic_DNA"/>
</dbReference>
<feature type="region of interest" description="Disordered" evidence="1">
    <location>
        <begin position="296"/>
        <end position="373"/>
    </location>
</feature>
<sequence length="433" mass="44563">MFGVVHACRHTLGDELLEQWRAHLCGLCLTLRDSRGQAARATTNTDAVMLSVLLEAQQPEQAPRRTAGPCALRGMRTAEVVPSQAVSVRLGATASLTLAAAKAADVIGERRVGLGSPTGPAGKAGALVKAGAAGALAGPLRRGAFVDRPIADSIGALQVLEDLDGQAALESAVRPGDPLSAVVAPTASATGRIFAASATLAGVPENEQPLREIGEAFGALAHLLDAVEDQQADARAGAFNPITATGAAPEQVRSECVGLVRRIRAGYDRLQLRDNRLVRALLVDGSRAALHRAFGGDRGRHCTVPGHAVDGATATTVDRRAGTADLGYPGPPPPGPSAPPPYPPPNHPAPGYPPPGQGDPGPPPGPPPPPPDRPFWRNVLPWVGVYCTGYACCASHENPCTGKRHDPGCSNCCDCTDCDCCCGDGCCCDCSCN</sequence>
<dbReference type="RefSeq" id="WP_154770941.1">
    <property type="nucleotide sequence ID" value="NZ_WLYK01000012.1"/>
</dbReference>
<evidence type="ECO:0000313" key="2">
    <source>
        <dbReference type="EMBL" id="MTD16940.1"/>
    </source>
</evidence>
<dbReference type="InterPro" id="IPR043740">
    <property type="entry name" value="DUF5685"/>
</dbReference>
<name>A0A7K1FS92_9ACTN</name>
<organism evidence="2 3">
    <name type="scientific">Nakamurella alba</name>
    <dbReference type="NCBI Taxonomy" id="2665158"/>
    <lineage>
        <taxon>Bacteria</taxon>
        <taxon>Bacillati</taxon>
        <taxon>Actinomycetota</taxon>
        <taxon>Actinomycetes</taxon>
        <taxon>Nakamurellales</taxon>
        <taxon>Nakamurellaceae</taxon>
        <taxon>Nakamurella</taxon>
    </lineage>
</organism>
<comment type="caution">
    <text evidence="2">The sequence shown here is derived from an EMBL/GenBank/DDBJ whole genome shotgun (WGS) entry which is preliminary data.</text>
</comment>